<dbReference type="PATRIC" id="fig|270351.10.peg.7527"/>
<reference evidence="1 2" key="1">
    <citation type="journal article" date="2015" name="Genome Announc.">
        <title>Complete Genome Sequence of Methylobacterium aquaticum Strain 22A, Isolated from Racomitrium japonicum Moss.</title>
        <authorList>
            <person name="Tani A."/>
            <person name="Ogura Y."/>
            <person name="Hayashi T."/>
            <person name="Kimbara K."/>
        </authorList>
    </citation>
    <scope>NUCLEOTIDE SEQUENCE [LARGE SCALE GENOMIC DNA]</scope>
    <source>
        <strain evidence="1 2">MA-22A</strain>
        <plasmid evidence="2">Plasmid pMaq22A_3p DNA</plasmid>
    </source>
</reference>
<name>A0A0C6FPX7_9HYPH</name>
<dbReference type="RefSeq" id="WP_060851385.1">
    <property type="nucleotide sequence ID" value="NZ_AP014707.1"/>
</dbReference>
<reference evidence="2" key="2">
    <citation type="submission" date="2015-01" db="EMBL/GenBank/DDBJ databases">
        <title>Complete genome sequence of Methylobacterium aquaticum strain 22A.</title>
        <authorList>
            <person name="Tani A."/>
            <person name="Ogura Y."/>
            <person name="Hayashi T."/>
        </authorList>
    </citation>
    <scope>NUCLEOTIDE SEQUENCE [LARGE SCALE GENOMIC DNA]</scope>
    <source>
        <strain evidence="2">MA-22A</strain>
        <plasmid evidence="2">Plasmid pMaq22A_3p DNA</plasmid>
    </source>
</reference>
<gene>
    <name evidence="1" type="ORF">Maq22A_3p50470</name>
</gene>
<dbReference type="AlphaFoldDB" id="A0A0C6FPX7"/>
<organism evidence="1 2">
    <name type="scientific">Methylobacterium aquaticum</name>
    <dbReference type="NCBI Taxonomy" id="270351"/>
    <lineage>
        <taxon>Bacteria</taxon>
        <taxon>Pseudomonadati</taxon>
        <taxon>Pseudomonadota</taxon>
        <taxon>Alphaproteobacteria</taxon>
        <taxon>Hyphomicrobiales</taxon>
        <taxon>Methylobacteriaceae</taxon>
        <taxon>Methylobacterium</taxon>
    </lineage>
</organism>
<dbReference type="KEGG" id="maqu:Maq22A_3p50470"/>
<accession>A0A0C6FPX7</accession>
<dbReference type="EMBL" id="AP014707">
    <property type="protein sequence ID" value="BAQ50343.1"/>
    <property type="molecule type" value="Genomic_DNA"/>
</dbReference>
<evidence type="ECO:0000313" key="2">
    <source>
        <dbReference type="Proteomes" id="UP000061432"/>
    </source>
</evidence>
<sequence>MSKITAKVIPFSSVTGSGITLHDETGAVIGMMPLRGFGADLPAGLEAFKVGCVAVCERIAAAINAGQPERQVRHLKRDQVYDVVAGEALFQTSVQSALGKAGPGKMRLLRDGDPLTVYRNNELGMTFVRVPEEVEDDTRFEQLEA</sequence>
<dbReference type="Proteomes" id="UP000061432">
    <property type="component" value="Plasmid pMaq22A_3p"/>
</dbReference>
<evidence type="ECO:0000313" key="1">
    <source>
        <dbReference type="EMBL" id="BAQ50343.1"/>
    </source>
</evidence>
<proteinExistence type="predicted"/>
<keyword evidence="1" id="KW-0614">Plasmid</keyword>
<protein>
    <submittedName>
        <fullName evidence="1">Uncharacterized protein</fullName>
    </submittedName>
</protein>
<geneLocation type="plasmid" evidence="2">
    <name>pMaq22A_3p DNA</name>
</geneLocation>